<dbReference type="InterPro" id="IPR011600">
    <property type="entry name" value="Pept_C14_caspase"/>
</dbReference>
<dbReference type="PANTHER" id="PTHR22576:SF41">
    <property type="entry name" value="CASPASE 14, APOPTOSIS-RELATED CYSTEINE PEPTIDASE"/>
    <property type="match status" value="1"/>
</dbReference>
<dbReference type="Pfam" id="PF00656">
    <property type="entry name" value="Peptidase_C14"/>
    <property type="match status" value="1"/>
</dbReference>
<keyword evidence="4" id="KW-1185">Reference proteome</keyword>
<dbReference type="SUPFAM" id="SSF52129">
    <property type="entry name" value="Caspase-like"/>
    <property type="match status" value="1"/>
</dbReference>
<dbReference type="InterPro" id="IPR052039">
    <property type="entry name" value="Caspase-related_regulators"/>
</dbReference>
<evidence type="ECO:0000259" key="2">
    <source>
        <dbReference type="PROSITE" id="PS50207"/>
    </source>
</evidence>
<dbReference type="InterPro" id="IPR015917">
    <property type="entry name" value="Pept_C14A"/>
</dbReference>
<organism evidence="3 4">
    <name type="scientific">Operophtera brumata</name>
    <name type="common">Winter moth</name>
    <name type="synonym">Phalaena brumata</name>
    <dbReference type="NCBI Taxonomy" id="104452"/>
    <lineage>
        <taxon>Eukaryota</taxon>
        <taxon>Metazoa</taxon>
        <taxon>Ecdysozoa</taxon>
        <taxon>Arthropoda</taxon>
        <taxon>Hexapoda</taxon>
        <taxon>Insecta</taxon>
        <taxon>Pterygota</taxon>
        <taxon>Neoptera</taxon>
        <taxon>Endopterygota</taxon>
        <taxon>Lepidoptera</taxon>
        <taxon>Glossata</taxon>
        <taxon>Ditrysia</taxon>
        <taxon>Geometroidea</taxon>
        <taxon>Geometridae</taxon>
        <taxon>Larentiinae</taxon>
        <taxon>Operophtera</taxon>
    </lineage>
</organism>
<dbReference type="EMBL" id="JTDY01000011">
    <property type="protein sequence ID" value="KOB79455.1"/>
    <property type="molecule type" value="Genomic_DNA"/>
</dbReference>
<dbReference type="InterPro" id="IPR002138">
    <property type="entry name" value="Pept_C14_p10"/>
</dbReference>
<evidence type="ECO:0000313" key="3">
    <source>
        <dbReference type="EMBL" id="KOB79455.1"/>
    </source>
</evidence>
<dbReference type="STRING" id="104452.A0A0L7LVJ4"/>
<dbReference type="GO" id="GO:0006508">
    <property type="term" value="P:proteolysis"/>
    <property type="evidence" value="ECO:0007669"/>
    <property type="project" value="InterPro"/>
</dbReference>
<comment type="similarity">
    <text evidence="1">Belongs to the peptidase C14A family.</text>
</comment>
<protein>
    <submittedName>
        <fullName evidence="3">Caspase-4</fullName>
    </submittedName>
</protein>
<dbReference type="PANTHER" id="PTHR22576">
    <property type="entry name" value="MUCOSA ASSOCIATED LYMPHOID TISSUE LYMPHOMA TRANSLOCATION PROTEIN 1/PARACASPASE"/>
    <property type="match status" value="1"/>
</dbReference>
<comment type="caution">
    <text evidence="3">The sequence shown here is derived from an EMBL/GenBank/DDBJ whole genome shotgun (WGS) entry which is preliminary data.</text>
</comment>
<accession>A0A0L7LVJ4</accession>
<evidence type="ECO:0000313" key="4">
    <source>
        <dbReference type="Proteomes" id="UP000037510"/>
    </source>
</evidence>
<feature type="domain" description="Caspase family p10" evidence="2">
    <location>
        <begin position="45"/>
        <end position="142"/>
    </location>
</feature>
<name>A0A0L7LVJ4_OPEBR</name>
<dbReference type="SMART" id="SM00115">
    <property type="entry name" value="CASc"/>
    <property type="match status" value="1"/>
</dbReference>
<sequence length="370" mass="41986">MAIILWDLANRITNFPQACRGTEIIPGAPVLFSGKIRTDLDASKEPYILPVEADMLILHSSYIGSPSHRDELYGSWFIQSLCNKINRLAATHDVESIITEVKRDVAIDKAHEVYNKRTLEMQVNKQMPVMTTTLIRKLYFKKFGDPPLLPLLTVSDSACHTCKSGSNEVLDFAPPSTPMLVQFGPCSCFLEHFDYMKNSRTAVWIMDDQVNTDSEKRKASSTRSSKRKKYEEVLSNLSQQVDQIQSFLFHKFPSEPAPSTNQNDNEEDILSIDLDANDLFSDFSSEITQNESVPVPKDFSLSFSTLTKEPSVPKISPEHVIKLKDLQRFETDNWSDTTLVEEEGSVEIDVERKRGRKGLPTTFKEMIRPL</sequence>
<dbReference type="Proteomes" id="UP000037510">
    <property type="component" value="Unassembled WGS sequence"/>
</dbReference>
<proteinExistence type="inferred from homology"/>
<dbReference type="InterPro" id="IPR029030">
    <property type="entry name" value="Caspase-like_dom_sf"/>
</dbReference>
<dbReference type="GO" id="GO:0004197">
    <property type="term" value="F:cysteine-type endopeptidase activity"/>
    <property type="evidence" value="ECO:0007669"/>
    <property type="project" value="InterPro"/>
</dbReference>
<dbReference type="PROSITE" id="PS50207">
    <property type="entry name" value="CASPASE_P10"/>
    <property type="match status" value="1"/>
</dbReference>
<dbReference type="AlphaFoldDB" id="A0A0L7LVJ4"/>
<evidence type="ECO:0000256" key="1">
    <source>
        <dbReference type="ARBA" id="ARBA00010134"/>
    </source>
</evidence>
<reference evidence="3 4" key="1">
    <citation type="journal article" date="2015" name="Genome Biol. Evol.">
        <title>The genome of winter moth (Operophtera brumata) provides a genomic perspective on sexual dimorphism and phenology.</title>
        <authorList>
            <person name="Derks M.F."/>
            <person name="Smit S."/>
            <person name="Salis L."/>
            <person name="Schijlen E."/>
            <person name="Bossers A."/>
            <person name="Mateman C."/>
            <person name="Pijl A.S."/>
            <person name="de Ridder D."/>
            <person name="Groenen M.A."/>
            <person name="Visser M.E."/>
            <person name="Megens H.J."/>
        </authorList>
    </citation>
    <scope>NUCLEOTIDE SEQUENCE [LARGE SCALE GENOMIC DNA]</scope>
    <source>
        <strain evidence="3">WM2013NL</strain>
        <tissue evidence="3">Head and thorax</tissue>
    </source>
</reference>
<gene>
    <name evidence="3" type="ORF">OBRU01_00067</name>
</gene>
<dbReference type="Gene3D" id="3.40.50.1460">
    <property type="match status" value="1"/>
</dbReference>